<dbReference type="EMBL" id="FWXJ01000010">
    <property type="protein sequence ID" value="SMC63279.1"/>
    <property type="molecule type" value="Genomic_DNA"/>
</dbReference>
<dbReference type="GO" id="GO:0032259">
    <property type="term" value="P:methylation"/>
    <property type="evidence" value="ECO:0007669"/>
    <property type="project" value="UniProtKB-KW"/>
</dbReference>
<dbReference type="GO" id="GO:0008168">
    <property type="term" value="F:methyltransferase activity"/>
    <property type="evidence" value="ECO:0007669"/>
    <property type="project" value="UniProtKB-KW"/>
</dbReference>
<accession>A0A1W2ARB5</accession>
<dbReference type="STRING" id="1938817.SAMN06296008_11041"/>
<protein>
    <submittedName>
        <fullName evidence="1">Malonyl-CoA O-methyltransferase</fullName>
    </submittedName>
</protein>
<keyword evidence="2" id="KW-1185">Reference proteome</keyword>
<name>A0A1W2ARB5_9BURK</name>
<keyword evidence="1" id="KW-0489">Methyltransferase</keyword>
<evidence type="ECO:0000313" key="2">
    <source>
        <dbReference type="Proteomes" id="UP000192708"/>
    </source>
</evidence>
<reference evidence="1 2" key="1">
    <citation type="submission" date="2017-04" db="EMBL/GenBank/DDBJ databases">
        <authorList>
            <person name="Afonso C.L."/>
            <person name="Miller P.J."/>
            <person name="Scott M.A."/>
            <person name="Spackman E."/>
            <person name="Goraichik I."/>
            <person name="Dimitrov K.M."/>
            <person name="Suarez D.L."/>
            <person name="Swayne D.E."/>
        </authorList>
    </citation>
    <scope>NUCLEOTIDE SEQUENCE [LARGE SCALE GENOMIC DNA]</scope>
    <source>
        <strain evidence="1 2">VK13</strain>
    </source>
</reference>
<organism evidence="1 2">
    <name type="scientific">Polynucleobacter kasalickyi</name>
    <dbReference type="NCBI Taxonomy" id="1938817"/>
    <lineage>
        <taxon>Bacteria</taxon>
        <taxon>Pseudomonadati</taxon>
        <taxon>Pseudomonadota</taxon>
        <taxon>Betaproteobacteria</taxon>
        <taxon>Burkholderiales</taxon>
        <taxon>Burkholderiaceae</taxon>
        <taxon>Polynucleobacter</taxon>
    </lineage>
</organism>
<dbReference type="Proteomes" id="UP000192708">
    <property type="component" value="Unassembled WGS sequence"/>
</dbReference>
<evidence type="ECO:0000313" key="1">
    <source>
        <dbReference type="EMBL" id="SMC63279.1"/>
    </source>
</evidence>
<sequence>MGVVQNKIIDNPFLLWVKTELSQRMAQNLAFIKIEPKRIFLENKIATNAVKELKAIYPKASFAANFKIRKSLIESILQLKAFFAKKAPKNSHLSKYDLIWSSNLAIPKHEMTESQIKAWNELNADDGLLMLTYLGPDTAKEFQEIFLSKPDIVDMHDFGDLLVHCGYSDPVMTMEYLKLEYENIEILFKELKALNLFQGMNEVHENKDIVEKITKLRNSDGKWSLTLEIVYGHAWKVVKKKEHIVKIDANSILVKKK</sequence>
<dbReference type="RefSeq" id="WP_084283956.1">
    <property type="nucleotide sequence ID" value="NZ_FWXJ01000010.1"/>
</dbReference>
<gene>
    <name evidence="1" type="ORF">SAMN06296008_11041</name>
</gene>
<dbReference type="AlphaFoldDB" id="A0A1W2ARB5"/>
<dbReference type="OrthoDB" id="9760689at2"/>
<keyword evidence="1" id="KW-0808">Transferase</keyword>
<proteinExistence type="predicted"/>